<dbReference type="RefSeq" id="WP_101071986.1">
    <property type="nucleotide sequence ID" value="NZ_PISP01000001.1"/>
</dbReference>
<evidence type="ECO:0000256" key="2">
    <source>
        <dbReference type="ARBA" id="ARBA00005236"/>
    </source>
</evidence>
<dbReference type="GO" id="GO:0098797">
    <property type="term" value="C:plasma membrane protein complex"/>
    <property type="evidence" value="ECO:0007669"/>
    <property type="project" value="TreeGrafter"/>
</dbReference>
<feature type="transmembrane region" description="Helical" evidence="7">
    <location>
        <begin position="319"/>
        <end position="345"/>
    </location>
</feature>
<keyword evidence="11" id="KW-1185">Reference proteome</keyword>
<feature type="transmembrane region" description="Helical" evidence="7">
    <location>
        <begin position="21"/>
        <end position="47"/>
    </location>
</feature>
<evidence type="ECO:0000256" key="7">
    <source>
        <dbReference type="SAM" id="Phobius"/>
    </source>
</evidence>
<evidence type="ECO:0000256" key="4">
    <source>
        <dbReference type="ARBA" id="ARBA00022692"/>
    </source>
</evidence>
<dbReference type="AlphaFoldDB" id="A0A2N0VKH2"/>
<dbReference type="InterPro" id="IPR003838">
    <property type="entry name" value="ABC3_permease_C"/>
</dbReference>
<gene>
    <name evidence="10" type="ORF">CWD77_04330</name>
</gene>
<keyword evidence="3" id="KW-1003">Cell membrane</keyword>
<accession>A0A2N0VKH2</accession>
<keyword evidence="4 7" id="KW-0812">Transmembrane</keyword>
<dbReference type="InterPro" id="IPR025857">
    <property type="entry name" value="MacB_PCD"/>
</dbReference>
<dbReference type="Pfam" id="PF02687">
    <property type="entry name" value="FtsX"/>
    <property type="match status" value="1"/>
</dbReference>
<dbReference type="EMBL" id="PISP01000001">
    <property type="protein sequence ID" value="PKD44697.1"/>
    <property type="molecule type" value="Genomic_DNA"/>
</dbReference>
<feature type="transmembrane region" description="Helical" evidence="7">
    <location>
        <begin position="275"/>
        <end position="298"/>
    </location>
</feature>
<sequence>MKFTWYIAGRYFKGNKRESRFLSFIKIMAIAGVAVGSAGLLIALSIVHGFKSTINEKIVGFAPHITVNTFMNDPMNRADTLQVFLDDIPGVEQAQPVVLGQVMIQSSRDVSGSGIKGVPVDGDVTQLREYISEGNYQLDQTESGLPGIILGSDLARNIGAEIGGRVTVYALDGMPSPLNTPEIKQFTLTGIYQTGIARFDDNFALINIDSARQIFEFNTQQASSFDINVGDMDQILPIYRVIRDETRFPYVTESVYQRYRNIFAWVDLQEQTIPLVIGVMVIVAAFNLIGTVLMMVLERVRDIGILKTIGAKSKAIRKIFLLEGLFVASSGLIIGIGISLLFYWLQVNYQIIPLSEENYYMSTAPVEPHLIDFVIVSGITFLLCALASWLPARIAAKTDPVKVLSIGK</sequence>
<evidence type="ECO:0000256" key="3">
    <source>
        <dbReference type="ARBA" id="ARBA00022475"/>
    </source>
</evidence>
<evidence type="ECO:0000256" key="1">
    <source>
        <dbReference type="ARBA" id="ARBA00004651"/>
    </source>
</evidence>
<evidence type="ECO:0000259" key="9">
    <source>
        <dbReference type="Pfam" id="PF12704"/>
    </source>
</evidence>
<dbReference type="InterPro" id="IPR051447">
    <property type="entry name" value="Lipoprotein-release_system"/>
</dbReference>
<dbReference type="PANTHER" id="PTHR30489:SF0">
    <property type="entry name" value="LIPOPROTEIN-RELEASING SYSTEM TRANSMEMBRANE PROTEIN LOLE"/>
    <property type="match status" value="1"/>
</dbReference>
<evidence type="ECO:0000313" key="11">
    <source>
        <dbReference type="Proteomes" id="UP000233398"/>
    </source>
</evidence>
<dbReference type="Proteomes" id="UP000233398">
    <property type="component" value="Unassembled WGS sequence"/>
</dbReference>
<feature type="domain" description="MacB-like periplasmic core" evidence="9">
    <location>
        <begin position="28"/>
        <end position="229"/>
    </location>
</feature>
<dbReference type="GO" id="GO:0044874">
    <property type="term" value="P:lipoprotein localization to outer membrane"/>
    <property type="evidence" value="ECO:0007669"/>
    <property type="project" value="TreeGrafter"/>
</dbReference>
<keyword evidence="6 7" id="KW-0472">Membrane</keyword>
<keyword evidence="5 7" id="KW-1133">Transmembrane helix</keyword>
<feature type="transmembrane region" description="Helical" evidence="7">
    <location>
        <begin position="370"/>
        <end position="392"/>
    </location>
</feature>
<protein>
    <submittedName>
        <fullName evidence="10">ABC transporter permease</fullName>
    </submittedName>
</protein>
<feature type="domain" description="ABC3 transporter permease C-terminal" evidence="8">
    <location>
        <begin position="276"/>
        <end position="400"/>
    </location>
</feature>
<dbReference type="PANTHER" id="PTHR30489">
    <property type="entry name" value="LIPOPROTEIN-RELEASING SYSTEM TRANSMEMBRANE PROTEIN LOLE"/>
    <property type="match status" value="1"/>
</dbReference>
<dbReference type="OrthoDB" id="1522670at2"/>
<reference evidence="10 11" key="1">
    <citation type="submission" date="2017-11" db="EMBL/GenBank/DDBJ databases">
        <title>Rhodohalobacter 15182 sp. nov., isolated from a salt lake.</title>
        <authorList>
            <person name="Han S."/>
        </authorList>
    </citation>
    <scope>NUCLEOTIDE SEQUENCE [LARGE SCALE GENOMIC DNA]</scope>
    <source>
        <strain evidence="10 11">15182</strain>
    </source>
</reference>
<evidence type="ECO:0000259" key="8">
    <source>
        <dbReference type="Pfam" id="PF02687"/>
    </source>
</evidence>
<evidence type="ECO:0000256" key="6">
    <source>
        <dbReference type="ARBA" id="ARBA00023136"/>
    </source>
</evidence>
<proteinExistence type="inferred from homology"/>
<dbReference type="Pfam" id="PF12704">
    <property type="entry name" value="MacB_PCD"/>
    <property type="match status" value="1"/>
</dbReference>
<evidence type="ECO:0000313" key="10">
    <source>
        <dbReference type="EMBL" id="PKD44697.1"/>
    </source>
</evidence>
<comment type="subcellular location">
    <subcellularLocation>
        <location evidence="1">Cell membrane</location>
        <topology evidence="1">Multi-pass membrane protein</topology>
    </subcellularLocation>
</comment>
<comment type="similarity">
    <text evidence="2">Belongs to the ABC-4 integral membrane protein family. LolC/E subfamily.</text>
</comment>
<comment type="caution">
    <text evidence="10">The sequence shown here is derived from an EMBL/GenBank/DDBJ whole genome shotgun (WGS) entry which is preliminary data.</text>
</comment>
<name>A0A2N0VKH2_9BACT</name>
<organism evidence="10 11">
    <name type="scientific">Rhodohalobacter barkolensis</name>
    <dbReference type="NCBI Taxonomy" id="2053187"/>
    <lineage>
        <taxon>Bacteria</taxon>
        <taxon>Pseudomonadati</taxon>
        <taxon>Balneolota</taxon>
        <taxon>Balneolia</taxon>
        <taxon>Balneolales</taxon>
        <taxon>Balneolaceae</taxon>
        <taxon>Rhodohalobacter</taxon>
    </lineage>
</organism>
<evidence type="ECO:0000256" key="5">
    <source>
        <dbReference type="ARBA" id="ARBA00022989"/>
    </source>
</evidence>